<dbReference type="PANTHER" id="PTHR14963:SF5">
    <property type="entry name" value="RHO GTPASE-ACTIVATING PROTEIN 28"/>
    <property type="match status" value="1"/>
</dbReference>
<evidence type="ECO:0000259" key="3">
    <source>
        <dbReference type="PROSITE" id="PS50238"/>
    </source>
</evidence>
<keyword evidence="5" id="KW-1185">Reference proteome</keyword>
<sequence>MELKDSGSVVLTAYHPHTSSRTTAIEQTCAPPLSAGSSSLSRKVNYKKIFRMISQESLSPPSIGRSISQESLDSTSMEDYWSEVKSIEEGADNTQEDQVFEVKSVDESEQDEAWLNETGLSMLVSGVPEKDCAEALLSTLTRKQAAVVQKRLDNYTQTLRMKYKHPVRDVRDIFSGGDAPTGFGPGAETTKPSKSISLPFKLPLRVPGGLDTCTSNCQLNSKDNSLSTEELNLEVPFSECVSINGKTIQCCGIHRIKRDEATLPKFTVRKARLGCTIIRDLSPQDMKKIACLSLIELTAYYDALGIELKRNRAVRVKARETGLFGVPLSTLIENDQKKFPGSTVPQIFKKLLSRLEQTGLQTEGILRIPGSASRVKNLRQELEAKFYDDTFNWDQVRHNDAAGLLKLFIRELPYPLLTVEYLPAFAAVENISSSRLQLHALHLLIMLLPEAHRNTLKALLEFLSKVVANEDKNRMSLWNVSMIVAPNLFMYKGKSTNPQEIQGSAGGTHLVRLLVKYQDILWTVPLFMIDQVRKMNEASANKKQQTSDKTRRKFFQKWNAERDKIERTEQREIPEGVIRVHAPLHAKVSMAIQLDSETKAKDVVARFDCENSSAASGSKQKQYLFEVGGNIGERRLDPETFLLDLYHVNPQCEWYFKPQTT</sequence>
<accession>A0A8C4S1E4</accession>
<dbReference type="FunFam" id="1.10.555.10:FF:000018">
    <property type="entry name" value="Rho GTPase activating protein 28"/>
    <property type="match status" value="1"/>
</dbReference>
<dbReference type="CDD" id="cd04391">
    <property type="entry name" value="RhoGAP_ARHGAP18"/>
    <property type="match status" value="1"/>
</dbReference>
<keyword evidence="1" id="KW-0343">GTPase activation</keyword>
<dbReference type="GeneTree" id="ENSGT00940000158929"/>
<evidence type="ECO:0000256" key="1">
    <source>
        <dbReference type="ARBA" id="ARBA00022468"/>
    </source>
</evidence>
<dbReference type="AlphaFoldDB" id="A0A8C4S1E4"/>
<dbReference type="Ensembl" id="ENSECRT00000010194.1">
    <property type="protein sequence ID" value="ENSECRP00000010028.1"/>
    <property type="gene ID" value="ENSECRG00000006699.1"/>
</dbReference>
<protein>
    <submittedName>
        <fullName evidence="4">Rho GTPase activating protein 28</fullName>
    </submittedName>
</protein>
<reference evidence="4" key="2">
    <citation type="submission" date="2025-08" db="UniProtKB">
        <authorList>
            <consortium name="Ensembl"/>
        </authorList>
    </citation>
    <scope>IDENTIFICATION</scope>
</reference>
<reference evidence="4" key="3">
    <citation type="submission" date="2025-09" db="UniProtKB">
        <authorList>
            <consortium name="Ensembl"/>
        </authorList>
    </citation>
    <scope>IDENTIFICATION</scope>
</reference>
<dbReference type="Pfam" id="PF00620">
    <property type="entry name" value="RhoGAP"/>
    <property type="match status" value="1"/>
</dbReference>
<organism evidence="4 5">
    <name type="scientific">Erpetoichthys calabaricus</name>
    <name type="common">Rope fish</name>
    <name type="synonym">Calamoichthys calabaricus</name>
    <dbReference type="NCBI Taxonomy" id="27687"/>
    <lineage>
        <taxon>Eukaryota</taxon>
        <taxon>Metazoa</taxon>
        <taxon>Chordata</taxon>
        <taxon>Craniata</taxon>
        <taxon>Vertebrata</taxon>
        <taxon>Euteleostomi</taxon>
        <taxon>Actinopterygii</taxon>
        <taxon>Polypteriformes</taxon>
        <taxon>Polypteridae</taxon>
        <taxon>Erpetoichthys</taxon>
    </lineage>
</organism>
<dbReference type="GO" id="GO:0051056">
    <property type="term" value="P:regulation of small GTPase mediated signal transduction"/>
    <property type="evidence" value="ECO:0007669"/>
    <property type="project" value="TreeGrafter"/>
</dbReference>
<dbReference type="GO" id="GO:0005096">
    <property type="term" value="F:GTPase activator activity"/>
    <property type="evidence" value="ECO:0007669"/>
    <property type="project" value="UniProtKB-KW"/>
</dbReference>
<name>A0A8C4S1E4_ERPCA</name>
<dbReference type="Gene3D" id="1.10.555.10">
    <property type="entry name" value="Rho GTPase activation protein"/>
    <property type="match status" value="1"/>
</dbReference>
<dbReference type="PROSITE" id="PS50238">
    <property type="entry name" value="RHOGAP"/>
    <property type="match status" value="1"/>
</dbReference>
<dbReference type="GO" id="GO:0051497">
    <property type="term" value="P:negative regulation of stress fiber assembly"/>
    <property type="evidence" value="ECO:0007669"/>
    <property type="project" value="TreeGrafter"/>
</dbReference>
<dbReference type="PANTHER" id="PTHR14963">
    <property type="entry name" value="RHO GTPASE ACTIVATING PROTEIN 18,19-RELATED"/>
    <property type="match status" value="1"/>
</dbReference>
<feature type="domain" description="Rho-GAP" evidence="3">
    <location>
        <begin position="326"/>
        <end position="522"/>
    </location>
</feature>
<evidence type="ECO:0000313" key="5">
    <source>
        <dbReference type="Proteomes" id="UP000694620"/>
    </source>
</evidence>
<dbReference type="Pfam" id="PF25442">
    <property type="entry name" value="Ubiquitin_RHG40_C"/>
    <property type="match status" value="1"/>
</dbReference>
<evidence type="ECO:0000313" key="4">
    <source>
        <dbReference type="Ensembl" id="ENSECRP00000010028.1"/>
    </source>
</evidence>
<gene>
    <name evidence="4" type="primary">ARHGAP28</name>
    <name evidence="4" type="synonym">arhgap28</name>
</gene>
<dbReference type="Proteomes" id="UP000694620">
    <property type="component" value="Chromosome 6"/>
</dbReference>
<dbReference type="GO" id="GO:0005737">
    <property type="term" value="C:cytoplasm"/>
    <property type="evidence" value="ECO:0007669"/>
    <property type="project" value="TreeGrafter"/>
</dbReference>
<dbReference type="InterPro" id="IPR008936">
    <property type="entry name" value="Rho_GTPase_activation_prot"/>
</dbReference>
<dbReference type="InterPro" id="IPR000198">
    <property type="entry name" value="RhoGAP_dom"/>
</dbReference>
<dbReference type="InterPro" id="IPR057323">
    <property type="entry name" value="RHG40/28/18_ubiquitin"/>
</dbReference>
<evidence type="ECO:0000256" key="2">
    <source>
        <dbReference type="ARBA" id="ARBA00055252"/>
    </source>
</evidence>
<comment type="function">
    <text evidence="2">GTPase activator for the Rho-type GTPases by converting them to an inactive GDP-bound state.</text>
</comment>
<reference evidence="4" key="1">
    <citation type="submission" date="2021-06" db="EMBL/GenBank/DDBJ databases">
        <authorList>
            <consortium name="Wellcome Sanger Institute Data Sharing"/>
        </authorList>
    </citation>
    <scope>NUCLEOTIDE SEQUENCE [LARGE SCALE GENOMIC DNA]</scope>
</reference>
<dbReference type="GO" id="GO:0007165">
    <property type="term" value="P:signal transduction"/>
    <property type="evidence" value="ECO:0007669"/>
    <property type="project" value="InterPro"/>
</dbReference>
<dbReference type="SMART" id="SM00324">
    <property type="entry name" value="RhoGAP"/>
    <property type="match status" value="1"/>
</dbReference>
<dbReference type="GO" id="GO:0030833">
    <property type="term" value="P:regulation of actin filament polymerization"/>
    <property type="evidence" value="ECO:0007669"/>
    <property type="project" value="TreeGrafter"/>
</dbReference>
<proteinExistence type="predicted"/>
<dbReference type="SUPFAM" id="SSF48350">
    <property type="entry name" value="GTPase activation domain, GAP"/>
    <property type="match status" value="1"/>
</dbReference>